<dbReference type="Gene3D" id="3.30.710.10">
    <property type="entry name" value="Potassium Channel Kv1.1, Chain A"/>
    <property type="match status" value="1"/>
</dbReference>
<evidence type="ECO:0000313" key="2">
    <source>
        <dbReference type="Proteomes" id="UP000799640"/>
    </source>
</evidence>
<accession>A0A6G1I8N2</accession>
<organism evidence="1 2">
    <name type="scientific">Trichodelitschia bisporula</name>
    <dbReference type="NCBI Taxonomy" id="703511"/>
    <lineage>
        <taxon>Eukaryota</taxon>
        <taxon>Fungi</taxon>
        <taxon>Dikarya</taxon>
        <taxon>Ascomycota</taxon>
        <taxon>Pezizomycotina</taxon>
        <taxon>Dothideomycetes</taxon>
        <taxon>Dothideomycetes incertae sedis</taxon>
        <taxon>Phaeotrichales</taxon>
        <taxon>Phaeotrichaceae</taxon>
        <taxon>Trichodelitschia</taxon>
    </lineage>
</organism>
<evidence type="ECO:0008006" key="3">
    <source>
        <dbReference type="Google" id="ProtNLM"/>
    </source>
</evidence>
<name>A0A6G1I8N2_9PEZI</name>
<dbReference type="SUPFAM" id="SSF54695">
    <property type="entry name" value="POZ domain"/>
    <property type="match status" value="1"/>
</dbReference>
<evidence type="ECO:0000313" key="1">
    <source>
        <dbReference type="EMBL" id="KAF2404658.1"/>
    </source>
</evidence>
<protein>
    <recommendedName>
        <fullName evidence="3">BTB domain-containing protein</fullName>
    </recommendedName>
</protein>
<dbReference type="AlphaFoldDB" id="A0A6G1I8N2"/>
<reference evidence="1" key="1">
    <citation type="journal article" date="2020" name="Stud. Mycol.">
        <title>101 Dothideomycetes genomes: a test case for predicting lifestyles and emergence of pathogens.</title>
        <authorList>
            <person name="Haridas S."/>
            <person name="Albert R."/>
            <person name="Binder M."/>
            <person name="Bloem J."/>
            <person name="Labutti K."/>
            <person name="Salamov A."/>
            <person name="Andreopoulos B."/>
            <person name="Baker S."/>
            <person name="Barry K."/>
            <person name="Bills G."/>
            <person name="Bluhm B."/>
            <person name="Cannon C."/>
            <person name="Castanera R."/>
            <person name="Culley D."/>
            <person name="Daum C."/>
            <person name="Ezra D."/>
            <person name="Gonzalez J."/>
            <person name="Henrissat B."/>
            <person name="Kuo A."/>
            <person name="Liang C."/>
            <person name="Lipzen A."/>
            <person name="Lutzoni F."/>
            <person name="Magnuson J."/>
            <person name="Mondo S."/>
            <person name="Nolan M."/>
            <person name="Ohm R."/>
            <person name="Pangilinan J."/>
            <person name="Park H.-J."/>
            <person name="Ramirez L."/>
            <person name="Alfaro M."/>
            <person name="Sun H."/>
            <person name="Tritt A."/>
            <person name="Yoshinaga Y."/>
            <person name="Zwiers L.-H."/>
            <person name="Turgeon B."/>
            <person name="Goodwin S."/>
            <person name="Spatafora J."/>
            <person name="Crous P."/>
            <person name="Grigoriev I."/>
        </authorList>
    </citation>
    <scope>NUCLEOTIDE SEQUENCE</scope>
    <source>
        <strain evidence="1">CBS 262.69</strain>
    </source>
</reference>
<dbReference type="Proteomes" id="UP000799640">
    <property type="component" value="Unassembled WGS sequence"/>
</dbReference>
<dbReference type="EMBL" id="ML996688">
    <property type="protein sequence ID" value="KAF2404658.1"/>
    <property type="molecule type" value="Genomic_DNA"/>
</dbReference>
<proteinExistence type="predicted"/>
<sequence length="225" mass="26077">MFIITYRNCPLEVGSKTYFIPRERLVDSSRYFARLVELEPHLHYHNIQMADPNLFDHICEWLHGKEIDYNPEVYRYGFKDIFEPLIELSRLADLLEFPELNKHIEYHIYLIFDHMRRMVSPATINALFSTGASLRNSCAFAIQWAELAGADDFAKLEPQCFEFLRKVCQLQALNRDTQVAHIQKEAVDLDGQVACVGELAARLTERTACVDEQLALVHGPRRFSA</sequence>
<keyword evidence="2" id="KW-1185">Reference proteome</keyword>
<dbReference type="InterPro" id="IPR011333">
    <property type="entry name" value="SKP1/BTB/POZ_sf"/>
</dbReference>
<gene>
    <name evidence="1" type="ORF">EJ06DRAFT_526737</name>
</gene>